<dbReference type="InterPro" id="IPR002893">
    <property type="entry name" value="Znf_MYND"/>
</dbReference>
<evidence type="ECO:0000256" key="4">
    <source>
        <dbReference type="PROSITE-ProRule" id="PRU00134"/>
    </source>
</evidence>
<evidence type="ECO:0000256" key="2">
    <source>
        <dbReference type="ARBA" id="ARBA00022771"/>
    </source>
</evidence>
<keyword evidence="8" id="KW-1185">Reference proteome</keyword>
<gene>
    <name evidence="7" type="primary">PLEST002219</name>
    <name evidence="7" type="ORF">PLESTB_000737700</name>
</gene>
<evidence type="ECO:0000313" key="8">
    <source>
        <dbReference type="Proteomes" id="UP001165080"/>
    </source>
</evidence>
<keyword evidence="1" id="KW-0479">Metal-binding</keyword>
<evidence type="ECO:0000256" key="3">
    <source>
        <dbReference type="ARBA" id="ARBA00022833"/>
    </source>
</evidence>
<feature type="domain" description="MYND-type" evidence="6">
    <location>
        <begin position="1073"/>
        <end position="1117"/>
    </location>
</feature>
<dbReference type="PROSITE" id="PS50865">
    <property type="entry name" value="ZF_MYND_2"/>
    <property type="match status" value="1"/>
</dbReference>
<evidence type="ECO:0000256" key="1">
    <source>
        <dbReference type="ARBA" id="ARBA00022723"/>
    </source>
</evidence>
<dbReference type="SUPFAM" id="SSF144232">
    <property type="entry name" value="HIT/MYND zinc finger-like"/>
    <property type="match status" value="1"/>
</dbReference>
<dbReference type="Pfam" id="PF01753">
    <property type="entry name" value="zf-MYND"/>
    <property type="match status" value="1"/>
</dbReference>
<name>A0A9W6BJK2_9CHLO</name>
<accession>A0A9W6BJK2</accession>
<dbReference type="Gene3D" id="6.10.140.2220">
    <property type="match status" value="1"/>
</dbReference>
<comment type="caution">
    <text evidence="7">The sequence shown here is derived from an EMBL/GenBank/DDBJ whole genome shotgun (WGS) entry which is preliminary data.</text>
</comment>
<evidence type="ECO:0000313" key="7">
    <source>
        <dbReference type="EMBL" id="GLC53372.1"/>
    </source>
</evidence>
<organism evidence="7 8">
    <name type="scientific">Pleodorina starrii</name>
    <dbReference type="NCBI Taxonomy" id="330485"/>
    <lineage>
        <taxon>Eukaryota</taxon>
        <taxon>Viridiplantae</taxon>
        <taxon>Chlorophyta</taxon>
        <taxon>core chlorophytes</taxon>
        <taxon>Chlorophyceae</taxon>
        <taxon>CS clade</taxon>
        <taxon>Chlamydomonadales</taxon>
        <taxon>Volvocaceae</taxon>
        <taxon>Pleodorina</taxon>
    </lineage>
</organism>
<feature type="region of interest" description="Disordered" evidence="5">
    <location>
        <begin position="331"/>
        <end position="354"/>
    </location>
</feature>
<evidence type="ECO:0000259" key="6">
    <source>
        <dbReference type="PROSITE" id="PS50865"/>
    </source>
</evidence>
<sequence>MQMQPPLEKLTRLWREVLESRPATASGADLRLAAEIDQYANSLNTIAPGVLGGMPMAFPPAVRGEMAMTKESTLNALHVVRLVIDLGVVTAAVEAVSAGQRALQSGKASLSTRAAAVIALEVLGFGAGATQILLFGIKSGALGPVSSTRRGRTKSDRQRALDTANASILQLCKDKALQAAASLLSTVTAQRAARHGADARSYSIPWGSGGGGSSRCNTAFHCNAVQIASDLGTVIQCALTLMYGAVAAVYDLAMGAGENDGRGAVVAALLSELEQSRMLDVAAATLLATPPPPPSFDVSLIAPLLARATSALACSTSRLASLAYEAGVYDPDSSADSASDDDDDAGSGDRDAVGAWAGTRHPETLGRLCKLIVQPSLARMQRALLERFCRNGGGDGAVAREDSTSVGGSGWPLMDEMRLDSELSTMHDNDDATDPSAASGHVIALLILALPALTTWAAISTTPALHGRLPAYLDEQLYRALCAIMRLNDGKGDAARGFGRPFDIHSTNPLLRRMWECNPGLGNRCLELSTKRDEPMRLNVTPTSLSVMTRLLGVQARLALATRQLPPATGGQRWMVLLAHALSFWRHAQFIAGWNALGGAARDDAIRRLARAEVLPALELVLRLSIPHAEIHDLLGEVLPAANTIIRLFMLPILQVQAENGGGGDGGGGCGAGDATAGASDPRVNLGLLLTLSKAAGRLARQLDDTTAAAAAHGFSRRAGAADVVYGNLNRLRHCAFLPFSVFVDFSRGVGPLGYEAGLARLAARPEVVAVSELAARSAIIAVRSYLASMEAEQRVTHRRGGTCAFSDNPARRRQLAKALEFAPACVTAVAAMGPAIVPTQELLALRPQQLLADCCSLTLDWARVCDADPPSAPSRRGGPHISNPVLAAMVGPDPDGRRGLSGERFYANRATAQLLTALLALAAREDTAQHMCEWLGGGGTAAAAPPPLRQSLRQLLDGAPEWLLSQGVLHQRTQMETLMEAAAAAAALRAAARTCLLDEHQLSLATSFVMGPLVGMSMDAAALRRCPGFASMQAMPLAGLPPAEDARGERIVPAPPPPGELKRCAFVKVCGNPRCDNFEGPCEESLSLKKCGRCKAVRYCGAACQQQHWPEHKKICQLLRC</sequence>
<dbReference type="OrthoDB" id="553254at2759"/>
<dbReference type="AlphaFoldDB" id="A0A9W6BJK2"/>
<keyword evidence="2 4" id="KW-0863">Zinc-finger</keyword>
<reference evidence="7 8" key="1">
    <citation type="journal article" date="2023" name="Commun. Biol.">
        <title>Reorganization of the ancestral sex-determining regions during the evolution of trioecy in Pleodorina starrii.</title>
        <authorList>
            <person name="Takahashi K."/>
            <person name="Suzuki S."/>
            <person name="Kawai-Toyooka H."/>
            <person name="Yamamoto K."/>
            <person name="Hamaji T."/>
            <person name="Ootsuki R."/>
            <person name="Yamaguchi H."/>
            <person name="Kawachi M."/>
            <person name="Higashiyama T."/>
            <person name="Nozaki H."/>
        </authorList>
    </citation>
    <scope>NUCLEOTIDE SEQUENCE [LARGE SCALE GENOMIC DNA]</scope>
    <source>
        <strain evidence="7 8">NIES-4479</strain>
    </source>
</reference>
<dbReference type="Proteomes" id="UP001165080">
    <property type="component" value="Unassembled WGS sequence"/>
</dbReference>
<dbReference type="GO" id="GO:0008270">
    <property type="term" value="F:zinc ion binding"/>
    <property type="evidence" value="ECO:0007669"/>
    <property type="project" value="UniProtKB-KW"/>
</dbReference>
<dbReference type="EMBL" id="BRXU01000007">
    <property type="protein sequence ID" value="GLC53372.1"/>
    <property type="molecule type" value="Genomic_DNA"/>
</dbReference>
<evidence type="ECO:0000256" key="5">
    <source>
        <dbReference type="SAM" id="MobiDB-lite"/>
    </source>
</evidence>
<proteinExistence type="predicted"/>
<keyword evidence="3" id="KW-0862">Zinc</keyword>
<protein>
    <recommendedName>
        <fullName evidence="6">MYND-type domain-containing protein</fullName>
    </recommendedName>
</protein>